<dbReference type="AlphaFoldDB" id="A1TWL7"/>
<name>A1TWL7_MARN8</name>
<dbReference type="EMBL" id="CP000514">
    <property type="protein sequence ID" value="ABM17136.1"/>
    <property type="molecule type" value="Genomic_DNA"/>
</dbReference>
<protein>
    <submittedName>
        <fullName evidence="1">GTPase subunit of restriction endonuclease-like protein</fullName>
    </submittedName>
</protein>
<keyword evidence="1" id="KW-0540">Nuclease</keyword>
<dbReference type="STRING" id="351348.Maqu_0028"/>
<dbReference type="GO" id="GO:0004519">
    <property type="term" value="F:endonuclease activity"/>
    <property type="evidence" value="ECO:0007669"/>
    <property type="project" value="UniProtKB-KW"/>
</dbReference>
<sequence>MHSDLSKDKELKTILEDISPSERNPDWFSSLADFLEYVEGADLETRKTLEFQQKLWEENAVSGVGMGTVNISAALEDPEFRSWIAEESLKPLPESSEARITRLQAFHDEIAAWMKKYTNRIAWVKICRVMAALYPRYFSTITYDLMAQECHRAWFGDSSRRPKVVTCQHDLMRRLEQLLGPVESSPKALAERMTLPWFVYEGHVQGSHTETVAEEADDKGEVKLKPLPAIQRRKGLTSIRGGIATLIKALSFVEDGVQKDELIDFLRSEFPDYRESSLRTIVNILKNEFYVIEEHEGIITKTTRGQLYLDTKDPRELIPIFLTRVLGIDHVLLALGKQDQTSRQLYSLLRKVNSGWTSNFMPGSIIKWLRGFDLVQSSENGLFSLTETGKEWAAQIHWEPEFLDPEDLGEESDAVDVDDASLDISSIDQGSLIKAVTTSTAFSARLVSQLHFGLWSHERRHFAILAGLSGSGKTLLAQRYGQALSEQFGLPADKHVFVQAVQPGWYDPSPLFGHINPLRPDNYVRSPLLDFLLQAANSPGQPFIAILDEMNLSHPEQYFAPVLSAMETGEHLRLHNEGKSFDGVPSTIPFPSNVAFIGTVNMDETTHGISDKVLDRAFTMEFWDINLQAYPNWQKFGLNEQDLARVKSCLTDLLAALETERLHFGWRTVEDVLSYLSLAQKTPDIELSQALDDVIYARVLPKLRGSESQRLHESLVKLISVLADYDLKRCRAKVESLKSDLADTGMMRFWR</sequence>
<dbReference type="InterPro" id="IPR027417">
    <property type="entry name" value="P-loop_NTPase"/>
</dbReference>
<dbReference type="KEGG" id="maq:Maqu_0028"/>
<dbReference type="Proteomes" id="UP000000998">
    <property type="component" value="Chromosome"/>
</dbReference>
<dbReference type="RefSeq" id="WP_011783609.1">
    <property type="nucleotide sequence ID" value="NC_008740.1"/>
</dbReference>
<keyword evidence="1" id="KW-0255">Endonuclease</keyword>
<dbReference type="eggNOG" id="COG1715">
    <property type="taxonomic scope" value="Bacteria"/>
</dbReference>
<dbReference type="HOGENOM" id="CLU_023398_0_0_6"/>
<proteinExistence type="predicted"/>
<keyword evidence="1" id="KW-0378">Hydrolase</keyword>
<dbReference type="OrthoDB" id="9781481at2"/>
<dbReference type="SUPFAM" id="SSF52540">
    <property type="entry name" value="P-loop containing nucleoside triphosphate hydrolases"/>
    <property type="match status" value="1"/>
</dbReference>
<dbReference type="eggNOG" id="COG1401">
    <property type="taxonomic scope" value="Bacteria"/>
</dbReference>
<accession>A1TWL7</accession>
<gene>
    <name evidence="1" type="ordered locus">Maqu_0028</name>
</gene>
<dbReference type="Gene3D" id="3.40.50.300">
    <property type="entry name" value="P-loop containing nucleotide triphosphate hydrolases"/>
    <property type="match status" value="1"/>
</dbReference>
<reference evidence="2" key="1">
    <citation type="journal article" date="2011" name="Appl. Environ. Microbiol.">
        <title>Genomic potential of Marinobacter aquaeolei, a biogeochemical 'opportunitroph'.</title>
        <authorList>
            <person name="Singer E."/>
            <person name="Webb E.A."/>
            <person name="Nelson W.C."/>
            <person name="Heidelberg J.F."/>
            <person name="Ivanova N."/>
            <person name="Pati A."/>
            <person name="Edwards K.J."/>
        </authorList>
    </citation>
    <scope>NUCLEOTIDE SEQUENCE [LARGE SCALE GENOMIC DNA]</scope>
    <source>
        <strain evidence="2">ATCC 700491 / DSM 11845 / VT8</strain>
    </source>
</reference>
<organism evidence="1 2">
    <name type="scientific">Marinobacter nauticus (strain ATCC 700491 / DSM 11845 / VT8)</name>
    <name type="common">Marinobacter aquaeolei</name>
    <dbReference type="NCBI Taxonomy" id="351348"/>
    <lineage>
        <taxon>Bacteria</taxon>
        <taxon>Pseudomonadati</taxon>
        <taxon>Pseudomonadota</taxon>
        <taxon>Gammaproteobacteria</taxon>
        <taxon>Pseudomonadales</taxon>
        <taxon>Marinobacteraceae</taxon>
        <taxon>Marinobacter</taxon>
    </lineage>
</organism>
<evidence type="ECO:0000313" key="1">
    <source>
        <dbReference type="EMBL" id="ABM17136.1"/>
    </source>
</evidence>
<evidence type="ECO:0000313" key="2">
    <source>
        <dbReference type="Proteomes" id="UP000000998"/>
    </source>
</evidence>